<reference evidence="2 3" key="1">
    <citation type="submission" date="2020-04" db="EMBL/GenBank/DDBJ databases">
        <title>Perkinsus olseni comparative genomics.</title>
        <authorList>
            <person name="Bogema D.R."/>
        </authorList>
    </citation>
    <scope>NUCLEOTIDE SEQUENCE [LARGE SCALE GENOMIC DNA]</scope>
    <source>
        <strain evidence="2 3">ATCC PRA-207</strain>
    </source>
</reference>
<dbReference type="AlphaFoldDB" id="A0A7J6T6U5"/>
<sequence>SDSPARGEPVHLHLDHSRRRHLYREKSGHLEEGLLASGSYRASVSHYPLAC</sequence>
<gene>
    <name evidence="2" type="ORF">FOZ63_009788</name>
</gene>
<feature type="non-terminal residue" evidence="2">
    <location>
        <position position="51"/>
    </location>
</feature>
<organism evidence="2 3">
    <name type="scientific">Perkinsus olseni</name>
    <name type="common">Perkinsus atlanticus</name>
    <dbReference type="NCBI Taxonomy" id="32597"/>
    <lineage>
        <taxon>Eukaryota</taxon>
        <taxon>Sar</taxon>
        <taxon>Alveolata</taxon>
        <taxon>Perkinsozoa</taxon>
        <taxon>Perkinsea</taxon>
        <taxon>Perkinsida</taxon>
        <taxon>Perkinsidae</taxon>
        <taxon>Perkinsus</taxon>
    </lineage>
</organism>
<evidence type="ECO:0000313" key="3">
    <source>
        <dbReference type="Proteomes" id="UP000553632"/>
    </source>
</evidence>
<proteinExistence type="predicted"/>
<feature type="region of interest" description="Disordered" evidence="1">
    <location>
        <begin position="1"/>
        <end position="20"/>
    </location>
</feature>
<keyword evidence="3" id="KW-1185">Reference proteome</keyword>
<feature type="non-terminal residue" evidence="2">
    <location>
        <position position="1"/>
    </location>
</feature>
<dbReference type="Proteomes" id="UP000553632">
    <property type="component" value="Unassembled WGS sequence"/>
</dbReference>
<comment type="caution">
    <text evidence="2">The sequence shown here is derived from an EMBL/GenBank/DDBJ whole genome shotgun (WGS) entry which is preliminary data.</text>
</comment>
<dbReference type="EMBL" id="JABANO010013013">
    <property type="protein sequence ID" value="KAF4740843.1"/>
    <property type="molecule type" value="Genomic_DNA"/>
</dbReference>
<protein>
    <submittedName>
        <fullName evidence="2">Uncharacterized protein</fullName>
    </submittedName>
</protein>
<accession>A0A7J6T6U5</accession>
<name>A0A7J6T6U5_PEROL</name>
<evidence type="ECO:0000313" key="2">
    <source>
        <dbReference type="EMBL" id="KAF4740843.1"/>
    </source>
</evidence>
<evidence type="ECO:0000256" key="1">
    <source>
        <dbReference type="SAM" id="MobiDB-lite"/>
    </source>
</evidence>